<keyword evidence="1" id="KW-0812">Transmembrane</keyword>
<proteinExistence type="predicted"/>
<gene>
    <name evidence="2" type="ORF">OD459_06255</name>
</gene>
<reference evidence="2" key="1">
    <citation type="submission" date="2022-10" db="EMBL/GenBank/DDBJ databases">
        <title>Mechanism of multi-heavy metal repair in Cytobacillus Firmus M7.</title>
        <authorList>
            <person name="Li X."/>
            <person name="Yu C."/>
        </authorList>
    </citation>
    <scope>NUCLEOTIDE SEQUENCE</scope>
    <source>
        <strain evidence="2">M7</strain>
    </source>
</reference>
<name>A0AA46Q4Z3_CYTFI</name>
<dbReference type="RefSeq" id="WP_048008048.1">
    <property type="nucleotide sequence ID" value="NZ_CP107027.1"/>
</dbReference>
<dbReference type="AlphaFoldDB" id="A0AA46Q4Z3"/>
<keyword evidence="1" id="KW-1133">Transmembrane helix</keyword>
<sequence>MLNLLYSVTCLAVTVFFSVLVWYLIYIGAAGVAVVASIIWFGFIVWFLTLIEIEDRGKDSSLLGHQF</sequence>
<feature type="transmembrane region" description="Helical" evidence="1">
    <location>
        <begin position="5"/>
        <end position="25"/>
    </location>
</feature>
<feature type="transmembrane region" description="Helical" evidence="1">
    <location>
        <begin position="31"/>
        <end position="51"/>
    </location>
</feature>
<evidence type="ECO:0000313" key="3">
    <source>
        <dbReference type="Proteomes" id="UP001163104"/>
    </source>
</evidence>
<dbReference type="EMBL" id="CP107027">
    <property type="protein sequence ID" value="UYG96629.1"/>
    <property type="molecule type" value="Genomic_DNA"/>
</dbReference>
<accession>A0AA46Q4Z3</accession>
<organism evidence="2 3">
    <name type="scientific">Cytobacillus firmus</name>
    <name type="common">Bacillus firmus</name>
    <dbReference type="NCBI Taxonomy" id="1399"/>
    <lineage>
        <taxon>Bacteria</taxon>
        <taxon>Bacillati</taxon>
        <taxon>Bacillota</taxon>
        <taxon>Bacilli</taxon>
        <taxon>Bacillales</taxon>
        <taxon>Bacillaceae</taxon>
        <taxon>Cytobacillus</taxon>
    </lineage>
</organism>
<evidence type="ECO:0000313" key="2">
    <source>
        <dbReference type="EMBL" id="UYG96629.1"/>
    </source>
</evidence>
<dbReference type="Proteomes" id="UP001163104">
    <property type="component" value="Chromosome"/>
</dbReference>
<protein>
    <submittedName>
        <fullName evidence="2">Uncharacterized protein</fullName>
    </submittedName>
</protein>
<evidence type="ECO:0000256" key="1">
    <source>
        <dbReference type="SAM" id="Phobius"/>
    </source>
</evidence>
<keyword evidence="1" id="KW-0472">Membrane</keyword>